<protein>
    <recommendedName>
        <fullName evidence="4">Protein HRI1</fullName>
    </recommendedName>
</protein>
<dbReference type="GO" id="GO:0005634">
    <property type="term" value="C:nucleus"/>
    <property type="evidence" value="ECO:0007669"/>
    <property type="project" value="UniProtKB-SubCell"/>
</dbReference>
<dbReference type="OrthoDB" id="4045395at2759"/>
<proteinExistence type="inferred from homology"/>
<dbReference type="InterPro" id="IPR038744">
    <property type="entry name" value="Hri1_N"/>
</dbReference>
<dbReference type="STRING" id="2656787.A0A370U1S3"/>
<accession>A0A370U1S3</accession>
<dbReference type="CDD" id="cd11693">
    <property type="entry name" value="HRI1_C_like"/>
    <property type="match status" value="1"/>
</dbReference>
<keyword evidence="5" id="KW-0963">Cytoplasm</keyword>
<comment type="similarity">
    <text evidence="3">Belongs to the HRI1 family.</text>
</comment>
<evidence type="ECO:0000313" key="7">
    <source>
        <dbReference type="EMBL" id="RDL41726.1"/>
    </source>
</evidence>
<comment type="caution">
    <text evidence="7">The sequence shown here is derived from an EMBL/GenBank/DDBJ whole genome shotgun (WGS) entry which is preliminary data.</text>
</comment>
<dbReference type="Proteomes" id="UP000254866">
    <property type="component" value="Unassembled WGS sequence"/>
</dbReference>
<dbReference type="CDD" id="cd11692">
    <property type="entry name" value="HRI1_N_like"/>
    <property type="match status" value="1"/>
</dbReference>
<evidence type="ECO:0000256" key="3">
    <source>
        <dbReference type="ARBA" id="ARBA00005229"/>
    </source>
</evidence>
<dbReference type="EMBL" id="NPIC01000001">
    <property type="protein sequence ID" value="RDL41726.1"/>
    <property type="molecule type" value="Genomic_DNA"/>
</dbReference>
<dbReference type="Pfam" id="PF16815">
    <property type="entry name" value="HRI1"/>
    <property type="match status" value="1"/>
</dbReference>
<dbReference type="GeneID" id="43594554"/>
<dbReference type="GO" id="GO:0005737">
    <property type="term" value="C:cytoplasm"/>
    <property type="evidence" value="ECO:0007669"/>
    <property type="project" value="UniProtKB-SubCell"/>
</dbReference>
<gene>
    <name evidence="7" type="ORF">BP5553_01705</name>
</gene>
<evidence type="ECO:0000256" key="1">
    <source>
        <dbReference type="ARBA" id="ARBA00004123"/>
    </source>
</evidence>
<evidence type="ECO:0000313" key="8">
    <source>
        <dbReference type="Proteomes" id="UP000254866"/>
    </source>
</evidence>
<sequence>MTPREKIPSKFTPPSPPTLVLTSAAKYFVDTRIYLPTSPSEACLPTSVQLPDSRLEWGFAGTAKSTAAIYNPDTAELEKAAHTEWTHWVDNKTTEEVRDEGYMYPKDDGSDEVLELGEMVNPARGQVEKYEECWVDLDSVMIPGDQQFLSWVLRTVERGSDEGEVVKGMIMKVGQYVQGVLRKGEEFGVRRWNWGVENDVSGWRSTARIGQLDFPIGEDNLGMKMLPGIKIKGADGIEWECVEVFNWS</sequence>
<dbReference type="AlphaFoldDB" id="A0A370U1S3"/>
<name>A0A370U1S3_9HELO</name>
<evidence type="ECO:0000256" key="6">
    <source>
        <dbReference type="ARBA" id="ARBA00023242"/>
    </source>
</evidence>
<evidence type="ECO:0000256" key="5">
    <source>
        <dbReference type="ARBA" id="ARBA00022490"/>
    </source>
</evidence>
<keyword evidence="6" id="KW-0539">Nucleus</keyword>
<evidence type="ECO:0000256" key="2">
    <source>
        <dbReference type="ARBA" id="ARBA00004496"/>
    </source>
</evidence>
<dbReference type="RefSeq" id="XP_031874382.1">
    <property type="nucleotide sequence ID" value="XM_032010328.1"/>
</dbReference>
<dbReference type="InterPro" id="IPR031818">
    <property type="entry name" value="Hri1"/>
</dbReference>
<comment type="subcellular location">
    <subcellularLocation>
        <location evidence="2">Cytoplasm</location>
    </subcellularLocation>
    <subcellularLocation>
        <location evidence="1">Nucleus</location>
    </subcellularLocation>
</comment>
<keyword evidence="8" id="KW-1185">Reference proteome</keyword>
<organism evidence="7 8">
    <name type="scientific">Venustampulla echinocandica</name>
    <dbReference type="NCBI Taxonomy" id="2656787"/>
    <lineage>
        <taxon>Eukaryota</taxon>
        <taxon>Fungi</taxon>
        <taxon>Dikarya</taxon>
        <taxon>Ascomycota</taxon>
        <taxon>Pezizomycotina</taxon>
        <taxon>Leotiomycetes</taxon>
        <taxon>Helotiales</taxon>
        <taxon>Pleuroascaceae</taxon>
        <taxon>Venustampulla</taxon>
    </lineage>
</organism>
<evidence type="ECO:0000256" key="4">
    <source>
        <dbReference type="ARBA" id="ARBA00017063"/>
    </source>
</evidence>
<dbReference type="Gene3D" id="2.40.128.320">
    <property type="entry name" value="Protein HRI1, N-terminal domain"/>
    <property type="match status" value="1"/>
</dbReference>
<dbReference type="InterPro" id="IPR043047">
    <property type="entry name" value="Hri1_N_sf"/>
</dbReference>
<reference evidence="7 8" key="1">
    <citation type="journal article" date="2018" name="IMA Fungus">
        <title>IMA Genome-F 9: Draft genome sequence of Annulohypoxylon stygium, Aspergillus mulundensis, Berkeleyomyces basicola (syn. Thielaviopsis basicola), Ceratocystis smalleyi, two Cercospora beticola strains, Coleophoma cylindrospora, Fusarium fracticaudum, Phialophora cf. hyalina, and Morchella septimelata.</title>
        <authorList>
            <person name="Wingfield B.D."/>
            <person name="Bills G.F."/>
            <person name="Dong Y."/>
            <person name="Huang W."/>
            <person name="Nel W.J."/>
            <person name="Swalarsk-Parry B.S."/>
            <person name="Vaghefi N."/>
            <person name="Wilken P.M."/>
            <person name="An Z."/>
            <person name="de Beer Z.W."/>
            <person name="De Vos L."/>
            <person name="Chen L."/>
            <person name="Duong T.A."/>
            <person name="Gao Y."/>
            <person name="Hammerbacher A."/>
            <person name="Kikkert J.R."/>
            <person name="Li Y."/>
            <person name="Li H."/>
            <person name="Li K."/>
            <person name="Li Q."/>
            <person name="Liu X."/>
            <person name="Ma X."/>
            <person name="Naidoo K."/>
            <person name="Pethybridge S.J."/>
            <person name="Sun J."/>
            <person name="Steenkamp E.T."/>
            <person name="van der Nest M.A."/>
            <person name="van Wyk S."/>
            <person name="Wingfield M.J."/>
            <person name="Xiong C."/>
            <person name="Yue Q."/>
            <person name="Zhang X."/>
        </authorList>
    </citation>
    <scope>NUCLEOTIDE SEQUENCE [LARGE SCALE GENOMIC DNA]</scope>
    <source>
        <strain evidence="7 8">BP 5553</strain>
    </source>
</reference>